<keyword evidence="8" id="KW-1185">Reference proteome</keyword>
<dbReference type="AlphaFoldDB" id="A0A848GAN1"/>
<sequence length="117" mass="13588">MYIGKLARLGGATPRAIRLYESRGLIPAPRRKGKYRVYSDKDLVLVHMIRRGQAVGFGLEEMKCLIEHKAQTDQFPLDIANDLIRVKRAQLREEMQRLADQDRQLLDLHEEINRTFG</sequence>
<accession>A0A848GAN1</accession>
<feature type="coiled-coil region" evidence="5">
    <location>
        <begin position="81"/>
        <end position="111"/>
    </location>
</feature>
<evidence type="ECO:0000256" key="1">
    <source>
        <dbReference type="ARBA" id="ARBA00022491"/>
    </source>
</evidence>
<evidence type="ECO:0000256" key="3">
    <source>
        <dbReference type="ARBA" id="ARBA00023125"/>
    </source>
</evidence>
<evidence type="ECO:0000259" key="6">
    <source>
        <dbReference type="PROSITE" id="PS50937"/>
    </source>
</evidence>
<evidence type="ECO:0000256" key="2">
    <source>
        <dbReference type="ARBA" id="ARBA00023015"/>
    </source>
</evidence>
<dbReference type="RefSeq" id="WP_169146990.1">
    <property type="nucleotide sequence ID" value="NZ_JABBGA010000015.1"/>
</dbReference>
<evidence type="ECO:0000256" key="4">
    <source>
        <dbReference type="ARBA" id="ARBA00023163"/>
    </source>
</evidence>
<dbReference type="Gene3D" id="1.10.1660.10">
    <property type="match status" value="1"/>
</dbReference>
<dbReference type="PANTHER" id="PTHR30204">
    <property type="entry name" value="REDOX-CYCLING DRUG-SENSING TRANSCRIPTIONAL ACTIVATOR SOXR"/>
    <property type="match status" value="1"/>
</dbReference>
<evidence type="ECO:0000313" key="7">
    <source>
        <dbReference type="EMBL" id="NML27453.1"/>
    </source>
</evidence>
<dbReference type="GO" id="GO:0003700">
    <property type="term" value="F:DNA-binding transcription factor activity"/>
    <property type="evidence" value="ECO:0007669"/>
    <property type="project" value="InterPro"/>
</dbReference>
<protein>
    <submittedName>
        <fullName evidence="7">MerR family transcriptional regulator</fullName>
    </submittedName>
</protein>
<dbReference type="Pfam" id="PF13411">
    <property type="entry name" value="MerR_1"/>
    <property type="match status" value="1"/>
</dbReference>
<reference evidence="7 8" key="1">
    <citation type="submission" date="2020-04" db="EMBL/GenBank/DDBJ databases">
        <title>Zoogloea sp. G-4-1-14 isolated from soil.</title>
        <authorList>
            <person name="Dahal R.H."/>
        </authorList>
    </citation>
    <scope>NUCLEOTIDE SEQUENCE [LARGE SCALE GENOMIC DNA]</scope>
    <source>
        <strain evidence="7 8">G-4-1-14</strain>
    </source>
</reference>
<dbReference type="EMBL" id="JABBGA010000015">
    <property type="protein sequence ID" value="NML27453.1"/>
    <property type="molecule type" value="Genomic_DNA"/>
</dbReference>
<keyword evidence="2" id="KW-0805">Transcription regulation</keyword>
<proteinExistence type="predicted"/>
<evidence type="ECO:0000313" key="8">
    <source>
        <dbReference type="Proteomes" id="UP000580043"/>
    </source>
</evidence>
<dbReference type="Proteomes" id="UP000580043">
    <property type="component" value="Unassembled WGS sequence"/>
</dbReference>
<dbReference type="SMART" id="SM00422">
    <property type="entry name" value="HTH_MERR"/>
    <property type="match status" value="1"/>
</dbReference>
<keyword evidence="4" id="KW-0804">Transcription</keyword>
<comment type="caution">
    <text evidence="7">The sequence shown here is derived from an EMBL/GenBank/DDBJ whole genome shotgun (WGS) entry which is preliminary data.</text>
</comment>
<keyword evidence="1" id="KW-0678">Repressor</keyword>
<dbReference type="PROSITE" id="PS50937">
    <property type="entry name" value="HTH_MERR_2"/>
    <property type="match status" value="1"/>
</dbReference>
<name>A0A848GAN1_9RHOO</name>
<gene>
    <name evidence="7" type="ORF">HHL15_16985</name>
</gene>
<dbReference type="PANTHER" id="PTHR30204:SF69">
    <property type="entry name" value="MERR-FAMILY TRANSCRIPTIONAL REGULATOR"/>
    <property type="match status" value="1"/>
</dbReference>
<dbReference type="InterPro" id="IPR009061">
    <property type="entry name" value="DNA-bd_dom_put_sf"/>
</dbReference>
<keyword evidence="5" id="KW-0175">Coiled coil</keyword>
<feature type="domain" description="HTH merR-type" evidence="6">
    <location>
        <begin position="1"/>
        <end position="68"/>
    </location>
</feature>
<dbReference type="InterPro" id="IPR047057">
    <property type="entry name" value="MerR_fam"/>
</dbReference>
<dbReference type="PRINTS" id="PR00040">
    <property type="entry name" value="HTHMERR"/>
</dbReference>
<keyword evidence="3" id="KW-0238">DNA-binding</keyword>
<organism evidence="7 8">
    <name type="scientific">Zoogloea dura</name>
    <dbReference type="NCBI Taxonomy" id="2728840"/>
    <lineage>
        <taxon>Bacteria</taxon>
        <taxon>Pseudomonadati</taxon>
        <taxon>Pseudomonadota</taxon>
        <taxon>Betaproteobacteria</taxon>
        <taxon>Rhodocyclales</taxon>
        <taxon>Zoogloeaceae</taxon>
        <taxon>Zoogloea</taxon>
    </lineage>
</organism>
<dbReference type="SUPFAM" id="SSF46955">
    <property type="entry name" value="Putative DNA-binding domain"/>
    <property type="match status" value="1"/>
</dbReference>
<dbReference type="GO" id="GO:0003677">
    <property type="term" value="F:DNA binding"/>
    <property type="evidence" value="ECO:0007669"/>
    <property type="project" value="UniProtKB-KW"/>
</dbReference>
<evidence type="ECO:0000256" key="5">
    <source>
        <dbReference type="SAM" id="Coils"/>
    </source>
</evidence>
<dbReference type="InterPro" id="IPR000551">
    <property type="entry name" value="MerR-type_HTH_dom"/>
</dbReference>